<organism evidence="2 3">
    <name type="scientific">Protopolystoma xenopodis</name>
    <dbReference type="NCBI Taxonomy" id="117903"/>
    <lineage>
        <taxon>Eukaryota</taxon>
        <taxon>Metazoa</taxon>
        <taxon>Spiralia</taxon>
        <taxon>Lophotrochozoa</taxon>
        <taxon>Platyhelminthes</taxon>
        <taxon>Monogenea</taxon>
        <taxon>Polyopisthocotylea</taxon>
        <taxon>Polystomatidea</taxon>
        <taxon>Polystomatidae</taxon>
        <taxon>Protopolystoma</taxon>
    </lineage>
</organism>
<keyword evidence="3" id="KW-1185">Reference proteome</keyword>
<comment type="caution">
    <text evidence="2">The sequence shown here is derived from an EMBL/GenBank/DDBJ whole genome shotgun (WGS) entry which is preliminary data.</text>
</comment>
<evidence type="ECO:0000259" key="1">
    <source>
        <dbReference type="Pfam" id="PF00481"/>
    </source>
</evidence>
<evidence type="ECO:0000313" key="3">
    <source>
        <dbReference type="Proteomes" id="UP000784294"/>
    </source>
</evidence>
<sequence length="144" mass="15668">MTIPHQCATNASEVARITNEHPMDAPSQLFREGGRLCGELAPCRAFGDVRYKWSADQLLALVRHLAGDQLSGQPNSPSSLVGASGVLLNGPWAGLPPLPRPYTSPPYLTAEPEITKIEAIAATVFVLLKRYILHCLKPFIGRMH</sequence>
<name>A0A448WRT1_9PLAT</name>
<evidence type="ECO:0000313" key="2">
    <source>
        <dbReference type="EMBL" id="VEL18581.1"/>
    </source>
</evidence>
<dbReference type="SUPFAM" id="SSF81606">
    <property type="entry name" value="PP2C-like"/>
    <property type="match status" value="1"/>
</dbReference>
<accession>A0A448WRT1</accession>
<proteinExistence type="predicted"/>
<dbReference type="EMBL" id="CAAALY010037668">
    <property type="protein sequence ID" value="VEL18581.1"/>
    <property type="molecule type" value="Genomic_DNA"/>
</dbReference>
<gene>
    <name evidence="2" type="ORF">PXEA_LOCUS12021</name>
</gene>
<reference evidence="2" key="1">
    <citation type="submission" date="2018-11" db="EMBL/GenBank/DDBJ databases">
        <authorList>
            <consortium name="Pathogen Informatics"/>
        </authorList>
    </citation>
    <scope>NUCLEOTIDE SEQUENCE</scope>
</reference>
<dbReference type="InterPro" id="IPR001932">
    <property type="entry name" value="PPM-type_phosphatase-like_dom"/>
</dbReference>
<feature type="domain" description="PPM-type phosphatase" evidence="1">
    <location>
        <begin position="8"/>
        <end position="128"/>
    </location>
</feature>
<dbReference type="Proteomes" id="UP000784294">
    <property type="component" value="Unassembled WGS sequence"/>
</dbReference>
<dbReference type="Gene3D" id="3.60.40.10">
    <property type="entry name" value="PPM-type phosphatase domain"/>
    <property type="match status" value="1"/>
</dbReference>
<dbReference type="InterPro" id="IPR036457">
    <property type="entry name" value="PPM-type-like_dom_sf"/>
</dbReference>
<dbReference type="Pfam" id="PF00481">
    <property type="entry name" value="PP2C"/>
    <property type="match status" value="1"/>
</dbReference>
<dbReference type="AlphaFoldDB" id="A0A448WRT1"/>
<protein>
    <recommendedName>
        <fullName evidence="1">PPM-type phosphatase domain-containing protein</fullName>
    </recommendedName>
</protein>
<dbReference type="OrthoDB" id="420076at2759"/>